<name>A0A0D8Y906_DICVI</name>
<dbReference type="InterPro" id="IPR036855">
    <property type="entry name" value="Znf_CCCH_sf"/>
</dbReference>
<dbReference type="Proteomes" id="UP000053766">
    <property type="component" value="Unassembled WGS sequence"/>
</dbReference>
<protein>
    <recommendedName>
        <fullName evidence="5">C3H1-type domain-containing protein</fullName>
    </recommendedName>
</protein>
<evidence type="ECO:0000313" key="6">
    <source>
        <dbReference type="EMBL" id="KJH53318.1"/>
    </source>
</evidence>
<dbReference type="SMART" id="SM00356">
    <property type="entry name" value="ZnF_C3H1"/>
    <property type="match status" value="1"/>
</dbReference>
<evidence type="ECO:0000259" key="5">
    <source>
        <dbReference type="PROSITE" id="PS50103"/>
    </source>
</evidence>
<proteinExistence type="predicted"/>
<keyword evidence="3 4" id="KW-0862">Zinc</keyword>
<feature type="zinc finger region" description="C3H1-type" evidence="4">
    <location>
        <begin position="23"/>
        <end position="51"/>
    </location>
</feature>
<reference evidence="7" key="2">
    <citation type="journal article" date="2016" name="Sci. Rep.">
        <title>Dictyocaulus viviparus genome, variome and transcriptome elucidate lungworm biology and support future intervention.</title>
        <authorList>
            <person name="McNulty S.N."/>
            <person name="Strube C."/>
            <person name="Rosa B.A."/>
            <person name="Martin J.C."/>
            <person name="Tyagi R."/>
            <person name="Choi Y.J."/>
            <person name="Wang Q."/>
            <person name="Hallsworth Pepin K."/>
            <person name="Zhang X."/>
            <person name="Ozersky P."/>
            <person name="Wilson R.K."/>
            <person name="Sternberg P.W."/>
            <person name="Gasser R.B."/>
            <person name="Mitreva M."/>
        </authorList>
    </citation>
    <scope>NUCLEOTIDE SEQUENCE [LARGE SCALE GENOMIC DNA]</scope>
    <source>
        <strain evidence="7">HannoverDv2000</strain>
    </source>
</reference>
<gene>
    <name evidence="6" type="ORF">DICVIV_00441</name>
</gene>
<dbReference type="Pfam" id="PF00642">
    <property type="entry name" value="zf-CCCH"/>
    <property type="match status" value="1"/>
</dbReference>
<dbReference type="EMBL" id="KN716153">
    <property type="protein sequence ID" value="KJH53318.1"/>
    <property type="molecule type" value="Genomic_DNA"/>
</dbReference>
<dbReference type="GO" id="GO:0008270">
    <property type="term" value="F:zinc ion binding"/>
    <property type="evidence" value="ECO:0007669"/>
    <property type="project" value="UniProtKB-KW"/>
</dbReference>
<evidence type="ECO:0000256" key="1">
    <source>
        <dbReference type="ARBA" id="ARBA00022723"/>
    </source>
</evidence>
<evidence type="ECO:0000256" key="3">
    <source>
        <dbReference type="ARBA" id="ARBA00022833"/>
    </source>
</evidence>
<feature type="domain" description="C3H1-type" evidence="5">
    <location>
        <begin position="23"/>
        <end position="51"/>
    </location>
</feature>
<dbReference type="InterPro" id="IPR000571">
    <property type="entry name" value="Znf_CCCH"/>
</dbReference>
<dbReference type="Gene3D" id="4.10.1000.10">
    <property type="entry name" value="Zinc finger, CCCH-type"/>
    <property type="match status" value="1"/>
</dbReference>
<evidence type="ECO:0000256" key="4">
    <source>
        <dbReference type="PROSITE-ProRule" id="PRU00723"/>
    </source>
</evidence>
<keyword evidence="2 4" id="KW-0863">Zinc-finger</keyword>
<dbReference type="OrthoDB" id="410307at2759"/>
<dbReference type="PROSITE" id="PS50103">
    <property type="entry name" value="ZF_C3H1"/>
    <property type="match status" value="1"/>
</dbReference>
<evidence type="ECO:0000256" key="2">
    <source>
        <dbReference type="ARBA" id="ARBA00022771"/>
    </source>
</evidence>
<keyword evidence="1 4" id="KW-0479">Metal-binding</keyword>
<organism evidence="6 7">
    <name type="scientific">Dictyocaulus viviparus</name>
    <name type="common">Bovine lungworm</name>
    <dbReference type="NCBI Taxonomy" id="29172"/>
    <lineage>
        <taxon>Eukaryota</taxon>
        <taxon>Metazoa</taxon>
        <taxon>Ecdysozoa</taxon>
        <taxon>Nematoda</taxon>
        <taxon>Chromadorea</taxon>
        <taxon>Rhabditida</taxon>
        <taxon>Rhabditina</taxon>
        <taxon>Rhabditomorpha</taxon>
        <taxon>Strongyloidea</taxon>
        <taxon>Metastrongylidae</taxon>
        <taxon>Dictyocaulus</taxon>
    </lineage>
</organism>
<dbReference type="AlphaFoldDB" id="A0A0D8Y906"/>
<reference evidence="6 7" key="1">
    <citation type="submission" date="2013-11" db="EMBL/GenBank/DDBJ databases">
        <title>Draft genome of the bovine lungworm Dictyocaulus viviparus.</title>
        <authorList>
            <person name="Mitreva M."/>
        </authorList>
    </citation>
    <scope>NUCLEOTIDE SEQUENCE [LARGE SCALE GENOMIC DNA]</scope>
    <source>
        <strain evidence="6 7">HannoverDv2000</strain>
    </source>
</reference>
<dbReference type="SUPFAM" id="SSF90229">
    <property type="entry name" value="CCCH zinc finger"/>
    <property type="match status" value="1"/>
</dbReference>
<evidence type="ECO:0000313" key="7">
    <source>
        <dbReference type="Proteomes" id="UP000053766"/>
    </source>
</evidence>
<dbReference type="STRING" id="29172.A0A0D8Y906"/>
<accession>A0A0D8Y906</accession>
<sequence length="250" mass="27933">MKQNSIRSPISTPRNTRRRPIHSFETILCESWKRGETCKFGQYCWFAHGPLQLPTTNDNYPMNTEMLNGSKLTPIGKRMFHSSVTQLTPEQQQWILLSQHAQHLINLPHILLAAHYKDILNASTYIESKVSGRTCEELERQQTAVHPSFGAVHNPPAISLFIPVEQLGLSVSCTDCSPLSGPSTPVSYNTWLQSSLNGSADKAFSIGNLSFDDGVDETIQKSFIPFEKQELILALFDYSSVLQGNVQVAL</sequence>
<keyword evidence="7" id="KW-1185">Reference proteome</keyword>